<dbReference type="KEGG" id="rlc:K227x_39570"/>
<evidence type="ECO:0000313" key="6">
    <source>
        <dbReference type="Proteomes" id="UP000318538"/>
    </source>
</evidence>
<dbReference type="PANTHER" id="PTHR43158:SF10">
    <property type="entry name" value="ABC TRANSPORTER ATP-BINDING PROTEIN YTRB"/>
    <property type="match status" value="1"/>
</dbReference>
<dbReference type="InterPro" id="IPR027417">
    <property type="entry name" value="P-loop_NTPase"/>
</dbReference>
<feature type="region of interest" description="Disordered" evidence="3">
    <location>
        <begin position="303"/>
        <end position="342"/>
    </location>
</feature>
<sequence length="342" mass="37022">MSDSIISLRNVCKRYGRTQALDHLSLEVPEGVVFALLGENGAGKTTMIRILTGFVQPDSGSATVLGHSASDGAMQIRQSIGYVSDAPALYDWMKAEEIGWFTSAFYDDAFPLRYLELLAAFDVPTGVRLKNMSKGQRAKVALALATAHDPKLLILDEPTSGLDPMVRRQFLESMVDRAALGRTVLLSSHQISEVERVADWVAIVHKGMLKVCEPLETLRARTLIVTATLDHASTTVAVPAGNVLCESRNGRQMRWVVSDLSDDWRAFYGPDSGVTDAVAVPATLEEIFVAVCDDRAVRPAALNSDAIGPGMNGPNDRRGTSEHAVAGQTVPARSITDHSLHR</sequence>
<dbReference type="SMART" id="SM00382">
    <property type="entry name" value="AAA"/>
    <property type="match status" value="1"/>
</dbReference>
<keyword evidence="1" id="KW-0547">Nucleotide-binding</keyword>
<dbReference type="EMBL" id="CP036525">
    <property type="protein sequence ID" value="QDT05556.1"/>
    <property type="molecule type" value="Genomic_DNA"/>
</dbReference>
<keyword evidence="6" id="KW-1185">Reference proteome</keyword>
<feature type="domain" description="ABC transporter" evidence="4">
    <location>
        <begin position="6"/>
        <end position="231"/>
    </location>
</feature>
<evidence type="ECO:0000259" key="4">
    <source>
        <dbReference type="PROSITE" id="PS50893"/>
    </source>
</evidence>
<dbReference type="GO" id="GO:0016887">
    <property type="term" value="F:ATP hydrolysis activity"/>
    <property type="evidence" value="ECO:0007669"/>
    <property type="project" value="InterPro"/>
</dbReference>
<dbReference type="OrthoDB" id="9795548at2"/>
<dbReference type="PANTHER" id="PTHR43158">
    <property type="entry name" value="SKFA PEPTIDE EXPORT ATP-BINDING PROTEIN SKFE"/>
    <property type="match status" value="1"/>
</dbReference>
<dbReference type="InterPro" id="IPR017871">
    <property type="entry name" value="ABC_transporter-like_CS"/>
</dbReference>
<dbReference type="PROSITE" id="PS00211">
    <property type="entry name" value="ABC_TRANSPORTER_1"/>
    <property type="match status" value="1"/>
</dbReference>
<reference evidence="5 6" key="1">
    <citation type="submission" date="2019-02" db="EMBL/GenBank/DDBJ databases">
        <title>Deep-cultivation of Planctomycetes and their phenomic and genomic characterization uncovers novel biology.</title>
        <authorList>
            <person name="Wiegand S."/>
            <person name="Jogler M."/>
            <person name="Boedeker C."/>
            <person name="Pinto D."/>
            <person name="Vollmers J."/>
            <person name="Rivas-Marin E."/>
            <person name="Kohn T."/>
            <person name="Peeters S.H."/>
            <person name="Heuer A."/>
            <person name="Rast P."/>
            <person name="Oberbeckmann S."/>
            <person name="Bunk B."/>
            <person name="Jeske O."/>
            <person name="Meyerdierks A."/>
            <person name="Storesund J.E."/>
            <person name="Kallscheuer N."/>
            <person name="Luecker S."/>
            <person name="Lage O.M."/>
            <person name="Pohl T."/>
            <person name="Merkel B.J."/>
            <person name="Hornburger P."/>
            <person name="Mueller R.-W."/>
            <person name="Bruemmer F."/>
            <person name="Labrenz M."/>
            <person name="Spormann A.M."/>
            <person name="Op den Camp H."/>
            <person name="Overmann J."/>
            <person name="Amann R."/>
            <person name="Jetten M.S.M."/>
            <person name="Mascher T."/>
            <person name="Medema M.H."/>
            <person name="Devos D.P."/>
            <person name="Kaster A.-K."/>
            <person name="Ovreas L."/>
            <person name="Rohde M."/>
            <person name="Galperin M.Y."/>
            <person name="Jogler C."/>
        </authorList>
    </citation>
    <scope>NUCLEOTIDE SEQUENCE [LARGE SCALE GENOMIC DNA]</scope>
    <source>
        <strain evidence="5 6">K22_7</strain>
    </source>
</reference>
<dbReference type="SUPFAM" id="SSF52540">
    <property type="entry name" value="P-loop containing nucleoside triphosphate hydrolases"/>
    <property type="match status" value="1"/>
</dbReference>
<dbReference type="GO" id="GO:0005524">
    <property type="term" value="F:ATP binding"/>
    <property type="evidence" value="ECO:0007669"/>
    <property type="project" value="UniProtKB-KW"/>
</dbReference>
<dbReference type="InterPro" id="IPR003439">
    <property type="entry name" value="ABC_transporter-like_ATP-bd"/>
</dbReference>
<dbReference type="RefSeq" id="WP_145171758.1">
    <property type="nucleotide sequence ID" value="NZ_CP036525.1"/>
</dbReference>
<evidence type="ECO:0000256" key="2">
    <source>
        <dbReference type="ARBA" id="ARBA00022840"/>
    </source>
</evidence>
<dbReference type="AlphaFoldDB" id="A0A517NEJ3"/>
<dbReference type="Gene3D" id="3.40.50.300">
    <property type="entry name" value="P-loop containing nucleotide triphosphate hydrolases"/>
    <property type="match status" value="1"/>
</dbReference>
<dbReference type="Proteomes" id="UP000318538">
    <property type="component" value="Chromosome"/>
</dbReference>
<dbReference type="CDD" id="cd03230">
    <property type="entry name" value="ABC_DR_subfamily_A"/>
    <property type="match status" value="1"/>
</dbReference>
<keyword evidence="2 5" id="KW-0067">ATP-binding</keyword>
<gene>
    <name evidence="5" type="primary">ybhF_4</name>
    <name evidence="5" type="ORF">K227x_39570</name>
</gene>
<accession>A0A517NEJ3</accession>
<protein>
    <submittedName>
        <fullName evidence="5">Putative ABC transporter ATP-binding protein YbhF</fullName>
    </submittedName>
</protein>
<dbReference type="InterPro" id="IPR003593">
    <property type="entry name" value="AAA+_ATPase"/>
</dbReference>
<evidence type="ECO:0000256" key="3">
    <source>
        <dbReference type="SAM" id="MobiDB-lite"/>
    </source>
</evidence>
<organism evidence="5 6">
    <name type="scientific">Rubripirellula lacrimiformis</name>
    <dbReference type="NCBI Taxonomy" id="1930273"/>
    <lineage>
        <taxon>Bacteria</taxon>
        <taxon>Pseudomonadati</taxon>
        <taxon>Planctomycetota</taxon>
        <taxon>Planctomycetia</taxon>
        <taxon>Pirellulales</taxon>
        <taxon>Pirellulaceae</taxon>
        <taxon>Rubripirellula</taxon>
    </lineage>
</organism>
<name>A0A517NEJ3_9BACT</name>
<evidence type="ECO:0000256" key="1">
    <source>
        <dbReference type="ARBA" id="ARBA00022741"/>
    </source>
</evidence>
<proteinExistence type="predicted"/>
<evidence type="ECO:0000313" key="5">
    <source>
        <dbReference type="EMBL" id="QDT05556.1"/>
    </source>
</evidence>
<dbReference type="Pfam" id="PF00005">
    <property type="entry name" value="ABC_tran"/>
    <property type="match status" value="1"/>
</dbReference>
<dbReference type="PROSITE" id="PS50893">
    <property type="entry name" value="ABC_TRANSPORTER_2"/>
    <property type="match status" value="1"/>
</dbReference>